<organism evidence="2 3">
    <name type="scientific">Glutinoglossum americanum</name>
    <dbReference type="NCBI Taxonomy" id="1670608"/>
    <lineage>
        <taxon>Eukaryota</taxon>
        <taxon>Fungi</taxon>
        <taxon>Dikarya</taxon>
        <taxon>Ascomycota</taxon>
        <taxon>Pezizomycotina</taxon>
        <taxon>Geoglossomycetes</taxon>
        <taxon>Geoglossales</taxon>
        <taxon>Geoglossaceae</taxon>
        <taxon>Glutinoglossum</taxon>
    </lineage>
</organism>
<evidence type="ECO:0000313" key="2">
    <source>
        <dbReference type="EMBL" id="KAH0533690.1"/>
    </source>
</evidence>
<comment type="caution">
    <text evidence="2">The sequence shown here is derived from an EMBL/GenBank/DDBJ whole genome shotgun (WGS) entry which is preliminary data.</text>
</comment>
<accession>A0A9P8I130</accession>
<proteinExistence type="predicted"/>
<dbReference type="EMBL" id="JAGHQL010000379">
    <property type="protein sequence ID" value="KAH0533690.1"/>
    <property type="molecule type" value="Genomic_DNA"/>
</dbReference>
<feature type="region of interest" description="Disordered" evidence="1">
    <location>
        <begin position="25"/>
        <end position="94"/>
    </location>
</feature>
<evidence type="ECO:0000313" key="3">
    <source>
        <dbReference type="Proteomes" id="UP000698800"/>
    </source>
</evidence>
<evidence type="ECO:0000256" key="1">
    <source>
        <dbReference type="SAM" id="MobiDB-lite"/>
    </source>
</evidence>
<reference evidence="2" key="1">
    <citation type="submission" date="2021-03" db="EMBL/GenBank/DDBJ databases">
        <title>Comparative genomics and phylogenomic investigation of the class Geoglossomycetes provide insights into ecological specialization and systematics.</title>
        <authorList>
            <person name="Melie T."/>
            <person name="Pirro S."/>
            <person name="Miller A.N."/>
            <person name="Quandt A."/>
        </authorList>
    </citation>
    <scope>NUCLEOTIDE SEQUENCE</scope>
    <source>
        <strain evidence="2">GBOQ0MN5Z8</strain>
    </source>
</reference>
<sequence length="94" mass="10681">MGTTREAPRIRKEIKPHAIFLSSKRKGLKPVGVVEVSEIQGNQRPHANPKDKNRDTGEDTEERTVKRKDRESLPKAQNQCPYGQGFDGIDEIDR</sequence>
<dbReference type="AlphaFoldDB" id="A0A9P8I130"/>
<keyword evidence="3" id="KW-1185">Reference proteome</keyword>
<protein>
    <submittedName>
        <fullName evidence="2">Uncharacterized protein</fullName>
    </submittedName>
</protein>
<gene>
    <name evidence="2" type="ORF">FGG08_007596</name>
</gene>
<name>A0A9P8I130_9PEZI</name>
<feature type="compositionally biased region" description="Basic and acidic residues" evidence="1">
    <location>
        <begin position="48"/>
        <end position="73"/>
    </location>
</feature>
<dbReference type="Proteomes" id="UP000698800">
    <property type="component" value="Unassembled WGS sequence"/>
</dbReference>